<gene>
    <name evidence="1" type="ORF">KUF71_025862</name>
</gene>
<reference evidence="1" key="2">
    <citation type="journal article" date="2023" name="BMC Genomics">
        <title>Pest status, molecular evolution, and epigenetic factors derived from the genome assembly of Frankliniella fusca, a thysanopteran phytovirus vector.</title>
        <authorList>
            <person name="Catto M.A."/>
            <person name="Labadie P.E."/>
            <person name="Jacobson A.L."/>
            <person name="Kennedy G.G."/>
            <person name="Srinivasan R."/>
            <person name="Hunt B.G."/>
        </authorList>
    </citation>
    <scope>NUCLEOTIDE SEQUENCE</scope>
    <source>
        <strain evidence="1">PL_HMW_Pooled</strain>
    </source>
</reference>
<name>A0AAE1H9A6_9NEOP</name>
<protein>
    <submittedName>
        <fullName evidence="1">Polyprotein</fullName>
    </submittedName>
</protein>
<evidence type="ECO:0000313" key="2">
    <source>
        <dbReference type="Proteomes" id="UP001219518"/>
    </source>
</evidence>
<comment type="caution">
    <text evidence="1">The sequence shown here is derived from an EMBL/GenBank/DDBJ whole genome shotgun (WGS) entry which is preliminary data.</text>
</comment>
<reference evidence="1" key="1">
    <citation type="submission" date="2021-07" db="EMBL/GenBank/DDBJ databases">
        <authorList>
            <person name="Catto M.A."/>
            <person name="Jacobson A."/>
            <person name="Kennedy G."/>
            <person name="Labadie P."/>
            <person name="Hunt B.G."/>
            <person name="Srinivasan R."/>
        </authorList>
    </citation>
    <scope>NUCLEOTIDE SEQUENCE</scope>
    <source>
        <strain evidence="1">PL_HMW_Pooled</strain>
        <tissue evidence="1">Head</tissue>
    </source>
</reference>
<dbReference type="EMBL" id="JAHWGI010000591">
    <property type="protein sequence ID" value="KAK3916763.1"/>
    <property type="molecule type" value="Genomic_DNA"/>
</dbReference>
<sequence>MKTPNDTVLLKYFKKYRTIHKQVIKKAKCIYNHRTMLVSENKSRTISSVINNNIGKCKPDHKNLNNPEVMSNIFNDYYINIINDFQKTTLEMAQQ</sequence>
<accession>A0AAE1H9A6</accession>
<organism evidence="1 2">
    <name type="scientific">Frankliniella fusca</name>
    <dbReference type="NCBI Taxonomy" id="407009"/>
    <lineage>
        <taxon>Eukaryota</taxon>
        <taxon>Metazoa</taxon>
        <taxon>Ecdysozoa</taxon>
        <taxon>Arthropoda</taxon>
        <taxon>Hexapoda</taxon>
        <taxon>Insecta</taxon>
        <taxon>Pterygota</taxon>
        <taxon>Neoptera</taxon>
        <taxon>Paraneoptera</taxon>
        <taxon>Thysanoptera</taxon>
        <taxon>Terebrantia</taxon>
        <taxon>Thripoidea</taxon>
        <taxon>Thripidae</taxon>
        <taxon>Frankliniella</taxon>
    </lineage>
</organism>
<keyword evidence="2" id="KW-1185">Reference proteome</keyword>
<dbReference type="AlphaFoldDB" id="A0AAE1H9A6"/>
<evidence type="ECO:0000313" key="1">
    <source>
        <dbReference type="EMBL" id="KAK3916763.1"/>
    </source>
</evidence>
<dbReference type="Proteomes" id="UP001219518">
    <property type="component" value="Unassembled WGS sequence"/>
</dbReference>
<proteinExistence type="predicted"/>